<reference evidence="1 2" key="1">
    <citation type="submission" date="2019-05" db="EMBL/GenBank/DDBJ databases">
        <title>Another draft genome of Portunus trituberculatus and its Hox gene families provides insights of decapod evolution.</title>
        <authorList>
            <person name="Jeong J.-H."/>
            <person name="Song I."/>
            <person name="Kim S."/>
            <person name="Choi T."/>
            <person name="Kim D."/>
            <person name="Ryu S."/>
            <person name="Kim W."/>
        </authorList>
    </citation>
    <scope>NUCLEOTIDE SEQUENCE [LARGE SCALE GENOMIC DNA]</scope>
    <source>
        <tissue evidence="1">Muscle</tissue>
    </source>
</reference>
<gene>
    <name evidence="1" type="ORF">E2C01_082874</name>
</gene>
<dbReference type="EMBL" id="VSRR010076244">
    <property type="protein sequence ID" value="MPC87986.1"/>
    <property type="molecule type" value="Genomic_DNA"/>
</dbReference>
<protein>
    <submittedName>
        <fullName evidence="1">Uncharacterized protein</fullName>
    </submittedName>
</protein>
<proteinExistence type="predicted"/>
<accession>A0A5B7J1Z5</accession>
<comment type="caution">
    <text evidence="1">The sequence shown here is derived from an EMBL/GenBank/DDBJ whole genome shotgun (WGS) entry which is preliminary data.</text>
</comment>
<evidence type="ECO:0000313" key="2">
    <source>
        <dbReference type="Proteomes" id="UP000324222"/>
    </source>
</evidence>
<dbReference type="Proteomes" id="UP000324222">
    <property type="component" value="Unassembled WGS sequence"/>
</dbReference>
<evidence type="ECO:0000313" key="1">
    <source>
        <dbReference type="EMBL" id="MPC87986.1"/>
    </source>
</evidence>
<name>A0A5B7J1Z5_PORTR</name>
<sequence length="76" mass="8242">MEQAPDCHLHFRCQDHTSHPSASALPEVPVCLAPPAEEPKNFSGVVCKRIFPAAGRNKQHLARSLSPPQLPPPPDS</sequence>
<keyword evidence="2" id="KW-1185">Reference proteome</keyword>
<dbReference type="AlphaFoldDB" id="A0A5B7J1Z5"/>
<organism evidence="1 2">
    <name type="scientific">Portunus trituberculatus</name>
    <name type="common">Swimming crab</name>
    <name type="synonym">Neptunus trituberculatus</name>
    <dbReference type="NCBI Taxonomy" id="210409"/>
    <lineage>
        <taxon>Eukaryota</taxon>
        <taxon>Metazoa</taxon>
        <taxon>Ecdysozoa</taxon>
        <taxon>Arthropoda</taxon>
        <taxon>Crustacea</taxon>
        <taxon>Multicrustacea</taxon>
        <taxon>Malacostraca</taxon>
        <taxon>Eumalacostraca</taxon>
        <taxon>Eucarida</taxon>
        <taxon>Decapoda</taxon>
        <taxon>Pleocyemata</taxon>
        <taxon>Brachyura</taxon>
        <taxon>Eubrachyura</taxon>
        <taxon>Portunoidea</taxon>
        <taxon>Portunidae</taxon>
        <taxon>Portuninae</taxon>
        <taxon>Portunus</taxon>
    </lineage>
</organism>